<proteinExistence type="predicted"/>
<accession>A0A8S5M6Z1</accession>
<name>A0A8S5M6Z1_9CAUD</name>
<dbReference type="EMBL" id="BK014839">
    <property type="protein sequence ID" value="DAD78097.1"/>
    <property type="molecule type" value="Genomic_DNA"/>
</dbReference>
<reference evidence="1" key="1">
    <citation type="journal article" date="2021" name="Proc. Natl. Acad. Sci. U.S.A.">
        <title>A Catalog of Tens of Thousands of Viruses from Human Metagenomes Reveals Hidden Associations with Chronic Diseases.</title>
        <authorList>
            <person name="Tisza M.J."/>
            <person name="Buck C.B."/>
        </authorList>
    </citation>
    <scope>NUCLEOTIDE SEQUENCE</scope>
    <source>
        <strain evidence="1">Ctrgt10</strain>
    </source>
</reference>
<evidence type="ECO:0000313" key="1">
    <source>
        <dbReference type="EMBL" id="DAD78097.1"/>
    </source>
</evidence>
<protein>
    <submittedName>
        <fullName evidence="1">Uncharacterized protein</fullName>
    </submittedName>
</protein>
<organism evidence="1">
    <name type="scientific">Siphoviridae sp. ctrgt10</name>
    <dbReference type="NCBI Taxonomy" id="2826479"/>
    <lineage>
        <taxon>Viruses</taxon>
        <taxon>Duplodnaviria</taxon>
        <taxon>Heunggongvirae</taxon>
        <taxon>Uroviricota</taxon>
        <taxon>Caudoviricetes</taxon>
    </lineage>
</organism>
<sequence length="71" mass="8234">MKEYKVIHVNVPTQKTRYSVLEAVMNYLEDKAVDGFKVEQVVEFSDKRIGLLCSQEGLYDITSDNTFHHLL</sequence>